<dbReference type="EC" id="2.6.1.85" evidence="2"/>
<evidence type="ECO:0000256" key="3">
    <source>
        <dbReference type="ARBA" id="ARBA00022679"/>
    </source>
</evidence>
<comment type="catalytic activity">
    <reaction evidence="5">
        <text>chorismate + L-glutamine = 4-amino-4-deoxychorismate + L-glutamate</text>
        <dbReference type="Rhea" id="RHEA:11672"/>
        <dbReference type="ChEBI" id="CHEBI:29748"/>
        <dbReference type="ChEBI" id="CHEBI:29985"/>
        <dbReference type="ChEBI" id="CHEBI:58359"/>
        <dbReference type="ChEBI" id="CHEBI:58406"/>
        <dbReference type="EC" id="2.6.1.85"/>
    </reaction>
    <physiologicalReaction direction="left-to-right" evidence="5">
        <dbReference type="Rhea" id="RHEA:11673"/>
    </physiologicalReaction>
</comment>
<dbReference type="InterPro" id="IPR006805">
    <property type="entry name" value="Anth_synth_I_N"/>
</dbReference>
<feature type="compositionally biased region" description="Low complexity" evidence="8">
    <location>
        <begin position="724"/>
        <end position="747"/>
    </location>
</feature>
<dbReference type="GO" id="GO:0000162">
    <property type="term" value="P:L-tryptophan biosynthetic process"/>
    <property type="evidence" value="ECO:0007669"/>
    <property type="project" value="TreeGrafter"/>
</dbReference>
<dbReference type="GO" id="GO:0009396">
    <property type="term" value="P:folic acid-containing compound biosynthetic process"/>
    <property type="evidence" value="ECO:0007669"/>
    <property type="project" value="InterPro"/>
</dbReference>
<dbReference type="GO" id="GO:0005737">
    <property type="term" value="C:cytoplasm"/>
    <property type="evidence" value="ECO:0007669"/>
    <property type="project" value="TreeGrafter"/>
</dbReference>
<dbReference type="EMBL" id="QQNA01000008">
    <property type="protein sequence ID" value="RDG39832.1"/>
    <property type="molecule type" value="Genomic_DNA"/>
</dbReference>
<feature type="region of interest" description="Disordered" evidence="8">
    <location>
        <begin position="720"/>
        <end position="747"/>
    </location>
</feature>
<dbReference type="PRINTS" id="PR00096">
    <property type="entry name" value="GATASE"/>
</dbReference>
<dbReference type="OrthoDB" id="3518032at2"/>
<dbReference type="GO" id="GO:0008153">
    <property type="term" value="P:4-aminobenzoate biosynthetic process"/>
    <property type="evidence" value="ECO:0007669"/>
    <property type="project" value="TreeGrafter"/>
</dbReference>
<dbReference type="InterPro" id="IPR029062">
    <property type="entry name" value="Class_I_gatase-like"/>
</dbReference>
<dbReference type="Proteomes" id="UP000253741">
    <property type="component" value="Unassembled WGS sequence"/>
</dbReference>
<dbReference type="InterPro" id="IPR005802">
    <property type="entry name" value="ADC_synth_comp_1"/>
</dbReference>
<dbReference type="Gene3D" id="3.40.50.880">
    <property type="match status" value="1"/>
</dbReference>
<comment type="similarity">
    <text evidence="1">In the C-terminal section; belongs to the anthranilate synthase component I family.</text>
</comment>
<protein>
    <recommendedName>
        <fullName evidence="6">Aminodeoxychorismate synthase</fullName>
        <ecNumber evidence="2">2.6.1.85</ecNumber>
    </recommendedName>
    <alternativeName>
        <fullName evidence="7">4-amino-4-deoxychorismate synthase</fullName>
    </alternativeName>
</protein>
<dbReference type="PANTHER" id="PTHR11236:SF18">
    <property type="entry name" value="AMINODEOXYCHORISMATE SYNTHASE"/>
    <property type="match status" value="1"/>
</dbReference>
<sequence length="747" mass="80180">MRTLIIDNYDSFTYNLLHHLAEVTGDEPVVRRNDEIDAATVRRERYDNVIISPGPGRPDRPADFGVCAEVIRSAEVPVLGVCLGHQGICQVFGGTVRRAPQPYHGRISPVVHAGSDILAGLPSPFSAVRYHSLIAEDMSEEIEEIAHTPDGLLMAVRHRHRPLWGVQFHPESVCTEHGRTLLRNFTDLSRSWHERAANSASAATAPVVTAPVVSAVPVVTAAPVVSTAPVASAAPVVPAPRSAPATGDVRQLRVVHRSLDVPVSAQTVYDALYRDSESSFWLDSSGPRERDGRFSFMGDAKGPLARVVRADVWTGEVSVESAGDTVRESGGFFDWLRADLAALRTEVPELPFDFALGWVGYLGYELKAECGGDRAHRSRHPDAAMLFADRAIAFDHREGTVHLLALAEGPGDTRAARWVASTAALLAELTRAPQDPRGSGPAATTAGSLRLRHDRERYLAHIDACLRQIDEGESYEVCLTNMIDARGKLDPADAYRLLRAGNPVPFGAQLRFGGLSVLSCSPERFIRVAGDGTVESRPIKGTRKRAASPAEDAALRADLASNAKDRAENLMIVDLVRNDLGRCARMGSVRVDGLFEVESYATVHQLVSTVSARLRPELSAVDCVRAAFPGGSMTGAPKIRTMQIIDELEDGPRGVYSGALGFFSLSGAADLSIVIRTLVVDGDRIEYGVGGAVIALSDAEAEFEETAVKAAPLLRLLGQEFPGRRSGPAPAGPEGEGTGEPVVQPVS</sequence>
<dbReference type="PANTHER" id="PTHR11236">
    <property type="entry name" value="AMINOBENZOATE/ANTHRANILATE SYNTHASE"/>
    <property type="match status" value="1"/>
</dbReference>
<feature type="domain" description="Chorismate-utilising enzyme C-terminal" evidence="10">
    <location>
        <begin position="455"/>
        <end position="709"/>
    </location>
</feature>
<dbReference type="RefSeq" id="WP_114621862.1">
    <property type="nucleotide sequence ID" value="NZ_QQNA01000008.1"/>
</dbReference>
<dbReference type="NCBIfam" id="TIGR00566">
    <property type="entry name" value="trpG_papA"/>
    <property type="match status" value="1"/>
</dbReference>
<proteinExistence type="inferred from homology"/>
<comment type="caution">
    <text evidence="12">The sequence shown here is derived from an EMBL/GenBank/DDBJ whole genome shotgun (WGS) entry which is preliminary data.</text>
</comment>
<keyword evidence="13" id="KW-1185">Reference proteome</keyword>
<dbReference type="PROSITE" id="PS51273">
    <property type="entry name" value="GATASE_TYPE_1"/>
    <property type="match status" value="1"/>
</dbReference>
<dbReference type="InterPro" id="IPR006221">
    <property type="entry name" value="TrpG/PapA_dom"/>
</dbReference>
<dbReference type="NCBIfam" id="TIGR00553">
    <property type="entry name" value="pabB"/>
    <property type="match status" value="1"/>
</dbReference>
<dbReference type="SUPFAM" id="SSF52317">
    <property type="entry name" value="Class I glutamine amidotransferase-like"/>
    <property type="match status" value="1"/>
</dbReference>
<evidence type="ECO:0000313" key="13">
    <source>
        <dbReference type="Proteomes" id="UP000253741"/>
    </source>
</evidence>
<keyword evidence="4" id="KW-0315">Glutamine amidotransferase</keyword>
<evidence type="ECO:0000259" key="10">
    <source>
        <dbReference type="Pfam" id="PF00425"/>
    </source>
</evidence>
<dbReference type="Gene3D" id="3.60.120.10">
    <property type="entry name" value="Anthranilate synthase"/>
    <property type="match status" value="1"/>
</dbReference>
<dbReference type="InterPro" id="IPR005801">
    <property type="entry name" value="ADC_synthase"/>
</dbReference>
<dbReference type="InterPro" id="IPR019999">
    <property type="entry name" value="Anth_synth_I-like"/>
</dbReference>
<keyword evidence="12" id="KW-0032">Aminotransferase</keyword>
<reference evidence="12 13" key="1">
    <citation type="submission" date="2018-07" db="EMBL/GenBank/DDBJ databases">
        <title>Streptomyces species from bats.</title>
        <authorList>
            <person name="Dunlap C."/>
        </authorList>
    </citation>
    <scope>NUCLEOTIDE SEQUENCE [LARGE SCALE GENOMIC DNA]</scope>
    <source>
        <strain evidence="12 13">AC230</strain>
    </source>
</reference>
<keyword evidence="3 12" id="KW-0808">Transferase</keyword>
<evidence type="ECO:0000256" key="7">
    <source>
        <dbReference type="ARBA" id="ARBA00083979"/>
    </source>
</evidence>
<evidence type="ECO:0000256" key="4">
    <source>
        <dbReference type="ARBA" id="ARBA00022962"/>
    </source>
</evidence>
<evidence type="ECO:0000259" key="9">
    <source>
        <dbReference type="Pfam" id="PF00117"/>
    </source>
</evidence>
<organism evidence="12 13">
    <name type="scientific">Streptomyces corynorhini</name>
    <dbReference type="NCBI Taxonomy" id="2282652"/>
    <lineage>
        <taxon>Bacteria</taxon>
        <taxon>Bacillati</taxon>
        <taxon>Actinomycetota</taxon>
        <taxon>Actinomycetes</taxon>
        <taxon>Kitasatosporales</taxon>
        <taxon>Streptomycetaceae</taxon>
        <taxon>Streptomyces</taxon>
    </lineage>
</organism>
<dbReference type="AlphaFoldDB" id="A0A370BGP6"/>
<dbReference type="GO" id="GO:0046820">
    <property type="term" value="F:4-amino-4-deoxychorismate synthase activity"/>
    <property type="evidence" value="ECO:0007669"/>
    <property type="project" value="UniProtKB-EC"/>
</dbReference>
<name>A0A370BGP6_9ACTN</name>
<gene>
    <name evidence="12" type="primary">pabB</name>
    <name evidence="12" type="ORF">DVH02_01690</name>
</gene>
<dbReference type="Pfam" id="PF04715">
    <property type="entry name" value="Anth_synt_I_N"/>
    <property type="match status" value="1"/>
</dbReference>
<evidence type="ECO:0000256" key="5">
    <source>
        <dbReference type="ARBA" id="ARBA00052789"/>
    </source>
</evidence>
<evidence type="ECO:0000256" key="2">
    <source>
        <dbReference type="ARBA" id="ARBA00013139"/>
    </source>
</evidence>
<accession>A0A370BGP6</accession>
<dbReference type="Pfam" id="PF00425">
    <property type="entry name" value="Chorismate_bind"/>
    <property type="match status" value="1"/>
</dbReference>
<dbReference type="InterPro" id="IPR017926">
    <property type="entry name" value="GATASE"/>
</dbReference>
<dbReference type="PRINTS" id="PR00097">
    <property type="entry name" value="ANTSNTHASEII"/>
</dbReference>
<dbReference type="FunFam" id="3.40.50.880:FF:000003">
    <property type="entry name" value="Anthranilate synthase component II"/>
    <property type="match status" value="1"/>
</dbReference>
<feature type="domain" description="Anthranilate synthase component I N-terminal" evidence="11">
    <location>
        <begin position="267"/>
        <end position="403"/>
    </location>
</feature>
<evidence type="ECO:0000256" key="6">
    <source>
        <dbReference type="ARBA" id="ARBA00072983"/>
    </source>
</evidence>
<feature type="domain" description="Glutamine amidotransferase" evidence="9">
    <location>
        <begin position="4"/>
        <end position="185"/>
    </location>
</feature>
<evidence type="ECO:0000256" key="8">
    <source>
        <dbReference type="SAM" id="MobiDB-lite"/>
    </source>
</evidence>
<dbReference type="InterPro" id="IPR015890">
    <property type="entry name" value="Chorismate_C"/>
</dbReference>
<dbReference type="Pfam" id="PF00117">
    <property type="entry name" value="GATase"/>
    <property type="match status" value="1"/>
</dbReference>
<evidence type="ECO:0000256" key="1">
    <source>
        <dbReference type="ARBA" id="ARBA00005970"/>
    </source>
</evidence>
<evidence type="ECO:0000313" key="12">
    <source>
        <dbReference type="EMBL" id="RDG39832.1"/>
    </source>
</evidence>
<dbReference type="CDD" id="cd01743">
    <property type="entry name" value="GATase1_Anthranilate_Synthase"/>
    <property type="match status" value="1"/>
</dbReference>
<evidence type="ECO:0000259" key="11">
    <source>
        <dbReference type="Pfam" id="PF04715"/>
    </source>
</evidence>
<dbReference type="SUPFAM" id="SSF56322">
    <property type="entry name" value="ADC synthase"/>
    <property type="match status" value="1"/>
</dbReference>
<dbReference type="PRINTS" id="PR00099">
    <property type="entry name" value="CPSGATASE"/>
</dbReference>